<keyword evidence="3 7" id="KW-0762">Sugar transport</keyword>
<dbReference type="InterPro" id="IPR001127">
    <property type="entry name" value="PTS_EIIA_1_perm"/>
</dbReference>
<evidence type="ECO:0000256" key="2">
    <source>
        <dbReference type="ARBA" id="ARBA00022448"/>
    </source>
</evidence>
<sequence length="165" mass="18089">MFKNLFKKSVKAEKEEIYSPLDGEVVSLEKVPDPVFSQKMMGEGIAIIPRVGNLASPVKGEIVQVFPTKHAIGIKSVNGLELLIHIGIDTVELNGEGFQVHVKQGQSVNVGDQLVNFDIPFLKSKNKEIVTPIIITNTAERLENIVQNAQPGVSRGDLLFTCKLK</sequence>
<dbReference type="SUPFAM" id="SSF51261">
    <property type="entry name" value="Duplicated hybrid motif"/>
    <property type="match status" value="1"/>
</dbReference>
<comment type="caution">
    <text evidence="7">The sequence shown here is derived from an EMBL/GenBank/DDBJ whole genome shotgun (WGS) entry which is preliminary data.</text>
</comment>
<dbReference type="GO" id="GO:0005737">
    <property type="term" value="C:cytoplasm"/>
    <property type="evidence" value="ECO:0007669"/>
    <property type="project" value="UniProtKB-SubCell"/>
</dbReference>
<evidence type="ECO:0000256" key="1">
    <source>
        <dbReference type="ARBA" id="ARBA00004496"/>
    </source>
</evidence>
<dbReference type="InterPro" id="IPR011055">
    <property type="entry name" value="Dup_hybrid_motif"/>
</dbReference>
<comment type="subcellular location">
    <subcellularLocation>
        <location evidence="1">Cytoplasm</location>
    </subcellularLocation>
</comment>
<dbReference type="Proteomes" id="UP000310334">
    <property type="component" value="Unassembled WGS sequence"/>
</dbReference>
<dbReference type="Pfam" id="PF00358">
    <property type="entry name" value="PTS_EIIA_1"/>
    <property type="match status" value="1"/>
</dbReference>
<evidence type="ECO:0000256" key="5">
    <source>
        <dbReference type="ARBA" id="ARBA00022683"/>
    </source>
</evidence>
<dbReference type="FunFam" id="2.70.70.10:FF:000001">
    <property type="entry name" value="PTS system glucose-specific IIA component"/>
    <property type="match status" value="1"/>
</dbReference>
<dbReference type="PROSITE" id="PS51093">
    <property type="entry name" value="PTS_EIIA_TYPE_1"/>
    <property type="match status" value="1"/>
</dbReference>
<dbReference type="EMBL" id="SSNT01000037">
    <property type="protein sequence ID" value="THF74437.1"/>
    <property type="molecule type" value="Genomic_DNA"/>
</dbReference>
<dbReference type="AlphaFoldDB" id="A0A4S4BII8"/>
<dbReference type="InterPro" id="IPR050890">
    <property type="entry name" value="PTS_EIIA_component"/>
</dbReference>
<keyword evidence="8" id="KW-1185">Reference proteome</keyword>
<evidence type="ECO:0000313" key="7">
    <source>
        <dbReference type="EMBL" id="THF74437.1"/>
    </source>
</evidence>
<dbReference type="PANTHER" id="PTHR45008:SF1">
    <property type="entry name" value="PTS SYSTEM GLUCOSE-SPECIFIC EIIA COMPONENT"/>
    <property type="match status" value="1"/>
</dbReference>
<reference evidence="7 8" key="1">
    <citation type="submission" date="2019-04" db="EMBL/GenBank/DDBJ databases">
        <title>Bacillus sediminilitoris sp. nov., isolated from a tidal flat sediment on the East China Sea.</title>
        <authorList>
            <person name="Wei Y."/>
            <person name="Mao H."/>
            <person name="Fang J."/>
        </authorList>
    </citation>
    <scope>NUCLEOTIDE SEQUENCE [LARGE SCALE GENOMIC DNA]</scope>
    <source>
        <strain evidence="7 8">DSL-17</strain>
    </source>
</reference>
<evidence type="ECO:0000256" key="3">
    <source>
        <dbReference type="ARBA" id="ARBA00022597"/>
    </source>
</evidence>
<evidence type="ECO:0000256" key="4">
    <source>
        <dbReference type="ARBA" id="ARBA00022679"/>
    </source>
</evidence>
<name>A0A4S4BII8_9BACI</name>
<dbReference type="GO" id="GO:0016301">
    <property type="term" value="F:kinase activity"/>
    <property type="evidence" value="ECO:0007669"/>
    <property type="project" value="UniProtKB-KW"/>
</dbReference>
<dbReference type="NCBIfam" id="TIGR00830">
    <property type="entry name" value="PTBA"/>
    <property type="match status" value="1"/>
</dbReference>
<keyword evidence="4" id="KW-0808">Transferase</keyword>
<dbReference type="OrthoDB" id="92465at2"/>
<dbReference type="GO" id="GO:0009401">
    <property type="term" value="P:phosphoenolpyruvate-dependent sugar phosphotransferase system"/>
    <property type="evidence" value="ECO:0007669"/>
    <property type="project" value="UniProtKB-KW"/>
</dbReference>
<evidence type="ECO:0000313" key="8">
    <source>
        <dbReference type="Proteomes" id="UP000310334"/>
    </source>
</evidence>
<dbReference type="PROSITE" id="PS00371">
    <property type="entry name" value="PTS_EIIA_TYPE_1_HIS"/>
    <property type="match status" value="1"/>
</dbReference>
<dbReference type="PANTHER" id="PTHR45008">
    <property type="entry name" value="PTS SYSTEM GLUCOSE-SPECIFIC EIIA COMPONENT"/>
    <property type="match status" value="1"/>
</dbReference>
<accession>A0A4S4BII8</accession>
<gene>
    <name evidence="7" type="ORF">E6W99_25290</name>
</gene>
<dbReference type="RefSeq" id="WP_136359047.1">
    <property type="nucleotide sequence ID" value="NZ_CP046266.1"/>
</dbReference>
<protein>
    <submittedName>
        <fullName evidence="7">PTS glucose transporter subunit IIA</fullName>
    </submittedName>
</protein>
<dbReference type="Gene3D" id="2.70.70.10">
    <property type="entry name" value="Glucose Permease (Domain IIA)"/>
    <property type="match status" value="1"/>
</dbReference>
<proteinExistence type="predicted"/>
<keyword evidence="5" id="KW-0598">Phosphotransferase system</keyword>
<evidence type="ECO:0000256" key="6">
    <source>
        <dbReference type="ARBA" id="ARBA00022777"/>
    </source>
</evidence>
<keyword evidence="2" id="KW-0813">Transport</keyword>
<keyword evidence="6" id="KW-0418">Kinase</keyword>
<organism evidence="7 8">
    <name type="scientific">Metabacillus sediminilitoris</name>
    <dbReference type="NCBI Taxonomy" id="2567941"/>
    <lineage>
        <taxon>Bacteria</taxon>
        <taxon>Bacillati</taxon>
        <taxon>Bacillota</taxon>
        <taxon>Bacilli</taxon>
        <taxon>Bacillales</taxon>
        <taxon>Bacillaceae</taxon>
        <taxon>Metabacillus</taxon>
    </lineage>
</organism>